<proteinExistence type="predicted"/>
<dbReference type="EMBL" id="KZ303721">
    <property type="protein sequence ID" value="PIA12510.1"/>
    <property type="molecule type" value="Genomic_DNA"/>
</dbReference>
<sequence length="84" mass="9033">MSSHAIIDLVHGSAVVKIATPTVLAQQLQSLVDNILIDKNTVISSIELHAQLLEYCAARNQDAALVVLEALCQAHNIPITDIHV</sequence>
<name>A0A2G5B0G7_COERN</name>
<protein>
    <submittedName>
        <fullName evidence="1">Uncharacterized protein</fullName>
    </submittedName>
</protein>
<reference evidence="1 2" key="1">
    <citation type="journal article" date="2015" name="Genome Biol. Evol.">
        <title>Phylogenomic analyses indicate that early fungi evolved digesting cell walls of algal ancestors of land plants.</title>
        <authorList>
            <person name="Chang Y."/>
            <person name="Wang S."/>
            <person name="Sekimoto S."/>
            <person name="Aerts A.L."/>
            <person name="Choi C."/>
            <person name="Clum A."/>
            <person name="LaButti K.M."/>
            <person name="Lindquist E.A."/>
            <person name="Yee Ngan C."/>
            <person name="Ohm R.A."/>
            <person name="Salamov A.A."/>
            <person name="Grigoriev I.V."/>
            <person name="Spatafora J.W."/>
            <person name="Berbee M.L."/>
        </authorList>
    </citation>
    <scope>NUCLEOTIDE SEQUENCE [LARGE SCALE GENOMIC DNA]</scope>
    <source>
        <strain evidence="1 2">NRRL 1564</strain>
    </source>
</reference>
<feature type="non-terminal residue" evidence="1">
    <location>
        <position position="84"/>
    </location>
</feature>
<dbReference type="Proteomes" id="UP000242474">
    <property type="component" value="Unassembled WGS sequence"/>
</dbReference>
<dbReference type="AlphaFoldDB" id="A0A2G5B0G7"/>
<accession>A0A2G5B0G7</accession>
<gene>
    <name evidence="1" type="ORF">COEREDRAFT_12691</name>
</gene>
<evidence type="ECO:0000313" key="1">
    <source>
        <dbReference type="EMBL" id="PIA12510.1"/>
    </source>
</evidence>
<keyword evidence="2" id="KW-1185">Reference proteome</keyword>
<evidence type="ECO:0000313" key="2">
    <source>
        <dbReference type="Proteomes" id="UP000242474"/>
    </source>
</evidence>
<organism evidence="1 2">
    <name type="scientific">Coemansia reversa (strain ATCC 12441 / NRRL 1564)</name>
    <dbReference type="NCBI Taxonomy" id="763665"/>
    <lineage>
        <taxon>Eukaryota</taxon>
        <taxon>Fungi</taxon>
        <taxon>Fungi incertae sedis</taxon>
        <taxon>Zoopagomycota</taxon>
        <taxon>Kickxellomycotina</taxon>
        <taxon>Kickxellomycetes</taxon>
        <taxon>Kickxellales</taxon>
        <taxon>Kickxellaceae</taxon>
        <taxon>Coemansia</taxon>
    </lineage>
</organism>
<dbReference type="OrthoDB" id="5417908at2759"/>